<evidence type="ECO:0000313" key="1">
    <source>
        <dbReference type="EMBL" id="KAK9133050.1"/>
    </source>
</evidence>
<dbReference type="EMBL" id="JBBNAG010000005">
    <property type="protein sequence ID" value="KAK9133050.1"/>
    <property type="molecule type" value="Genomic_DNA"/>
</dbReference>
<comment type="caution">
    <text evidence="1">The sequence shown here is derived from an EMBL/GenBank/DDBJ whole genome shotgun (WGS) entry which is preliminary data.</text>
</comment>
<protein>
    <submittedName>
        <fullName evidence="1">Uncharacterized protein</fullName>
    </submittedName>
</protein>
<reference evidence="1 2" key="1">
    <citation type="submission" date="2024-01" db="EMBL/GenBank/DDBJ databases">
        <title>Genome assemblies of Stephania.</title>
        <authorList>
            <person name="Yang L."/>
        </authorList>
    </citation>
    <scope>NUCLEOTIDE SEQUENCE [LARGE SCALE GENOMIC DNA]</scope>
    <source>
        <strain evidence="1">JXDWG</strain>
        <tissue evidence="1">Leaf</tissue>
    </source>
</reference>
<sequence>MEGRKTFSISPYPQLQSLGPVTWVASGLQREQSIKEVVTHTGKFIKIDEEMKIDGVILDKYSRVRMDIEVDKPLLRGRFIRSRGKRYWI</sequence>
<proteinExistence type="predicted"/>
<gene>
    <name evidence="1" type="ORF">Scep_012578</name>
</gene>
<dbReference type="Proteomes" id="UP001419268">
    <property type="component" value="Unassembled WGS sequence"/>
</dbReference>
<evidence type="ECO:0000313" key="2">
    <source>
        <dbReference type="Proteomes" id="UP001419268"/>
    </source>
</evidence>
<organism evidence="1 2">
    <name type="scientific">Stephania cephalantha</name>
    <dbReference type="NCBI Taxonomy" id="152367"/>
    <lineage>
        <taxon>Eukaryota</taxon>
        <taxon>Viridiplantae</taxon>
        <taxon>Streptophyta</taxon>
        <taxon>Embryophyta</taxon>
        <taxon>Tracheophyta</taxon>
        <taxon>Spermatophyta</taxon>
        <taxon>Magnoliopsida</taxon>
        <taxon>Ranunculales</taxon>
        <taxon>Menispermaceae</taxon>
        <taxon>Menispermoideae</taxon>
        <taxon>Cissampelideae</taxon>
        <taxon>Stephania</taxon>
    </lineage>
</organism>
<accession>A0AAP0JHD5</accession>
<dbReference type="AlphaFoldDB" id="A0AAP0JHD5"/>
<keyword evidence="2" id="KW-1185">Reference proteome</keyword>
<name>A0AAP0JHD5_9MAGN</name>